<feature type="transmembrane region" description="Helical" evidence="1">
    <location>
        <begin position="172"/>
        <end position="200"/>
    </location>
</feature>
<sequence>MNDMHSIRPLLLSFAFVLVHSLSSGRLSSLFTLFGIAMFSFISLVFICALASRVLAFSITVGSRNLTTTQILNVTDSVVTTACATNCTTASTQIQACNDDATCLCRADTVAALLTCEQCMFNKLVEVNKPMDFRVGSQPVLSAYAASCKAAVNVTLAANQTSLTLPSTWDSLYVAVLPPAGAAVTVIAGAFLGISSLFLLSNL</sequence>
<evidence type="ECO:0000256" key="1">
    <source>
        <dbReference type="SAM" id="Phobius"/>
    </source>
</evidence>
<dbReference type="InParanoid" id="A0A369JQL1"/>
<feature type="transmembrane region" description="Helical" evidence="1">
    <location>
        <begin position="31"/>
        <end position="56"/>
    </location>
</feature>
<dbReference type="Proteomes" id="UP000076154">
    <property type="component" value="Unassembled WGS sequence"/>
</dbReference>
<proteinExistence type="predicted"/>
<gene>
    <name evidence="2" type="ORF">Hypma_009236</name>
</gene>
<dbReference type="EMBL" id="LUEZ02000046">
    <property type="protein sequence ID" value="RDB23510.1"/>
    <property type="molecule type" value="Genomic_DNA"/>
</dbReference>
<organism evidence="2 3">
    <name type="scientific">Hypsizygus marmoreus</name>
    <name type="common">White beech mushroom</name>
    <name type="synonym">Agaricus marmoreus</name>
    <dbReference type="NCBI Taxonomy" id="39966"/>
    <lineage>
        <taxon>Eukaryota</taxon>
        <taxon>Fungi</taxon>
        <taxon>Dikarya</taxon>
        <taxon>Basidiomycota</taxon>
        <taxon>Agaricomycotina</taxon>
        <taxon>Agaricomycetes</taxon>
        <taxon>Agaricomycetidae</taxon>
        <taxon>Agaricales</taxon>
        <taxon>Tricholomatineae</taxon>
        <taxon>Lyophyllaceae</taxon>
        <taxon>Hypsizygus</taxon>
    </lineage>
</organism>
<keyword evidence="1" id="KW-0812">Transmembrane</keyword>
<comment type="caution">
    <text evidence="2">The sequence shown here is derived from an EMBL/GenBank/DDBJ whole genome shotgun (WGS) entry which is preliminary data.</text>
</comment>
<keyword evidence="3" id="KW-1185">Reference proteome</keyword>
<dbReference type="OrthoDB" id="2953532at2759"/>
<accession>A0A369JQL1</accession>
<evidence type="ECO:0000313" key="3">
    <source>
        <dbReference type="Proteomes" id="UP000076154"/>
    </source>
</evidence>
<evidence type="ECO:0000313" key="2">
    <source>
        <dbReference type="EMBL" id="RDB23510.1"/>
    </source>
</evidence>
<keyword evidence="1" id="KW-0472">Membrane</keyword>
<keyword evidence="1" id="KW-1133">Transmembrane helix</keyword>
<dbReference type="AlphaFoldDB" id="A0A369JQL1"/>
<reference evidence="2" key="1">
    <citation type="submission" date="2018-04" db="EMBL/GenBank/DDBJ databases">
        <title>Whole genome sequencing of Hypsizygus marmoreus.</title>
        <authorList>
            <person name="Choi I.-G."/>
            <person name="Min B."/>
            <person name="Kim J.-G."/>
            <person name="Kim S."/>
            <person name="Oh Y.-L."/>
            <person name="Kong W.-S."/>
            <person name="Park H."/>
            <person name="Jeong J."/>
            <person name="Song E.-S."/>
        </authorList>
    </citation>
    <scope>NUCLEOTIDE SEQUENCE [LARGE SCALE GENOMIC DNA]</scope>
    <source>
        <strain evidence="2">51987-8</strain>
    </source>
</reference>
<protein>
    <submittedName>
        <fullName evidence="2">Uncharacterized protein</fullName>
    </submittedName>
</protein>
<name>A0A369JQL1_HYPMA</name>